<reference evidence="4 5" key="1">
    <citation type="submission" date="2023-08" db="EMBL/GenBank/DDBJ databases">
        <authorList>
            <person name="Folkvardsen B D."/>
            <person name="Norman A."/>
        </authorList>
    </citation>
    <scope>NUCLEOTIDE SEQUENCE [LARGE SCALE GENOMIC DNA]</scope>
    <source>
        <strain evidence="4 5">Mu0053</strain>
    </source>
</reference>
<accession>A0ABN9NKG2</accession>
<evidence type="ECO:0000256" key="2">
    <source>
        <dbReference type="SAM" id="Phobius"/>
    </source>
</evidence>
<dbReference type="Pfam" id="PF16751">
    <property type="entry name" value="RsdA_SigD_bd"/>
    <property type="match status" value="1"/>
</dbReference>
<proteinExistence type="predicted"/>
<keyword evidence="2" id="KW-0812">Transmembrane</keyword>
<organism evidence="4 5">
    <name type="scientific">[Mycobacterium] burgundiense</name>
    <dbReference type="NCBI Taxonomy" id="3064286"/>
    <lineage>
        <taxon>Bacteria</taxon>
        <taxon>Bacillati</taxon>
        <taxon>Actinomycetota</taxon>
        <taxon>Actinomycetes</taxon>
        <taxon>Mycobacteriales</taxon>
        <taxon>Mycobacteriaceae</taxon>
        <taxon>Mycolicibacterium</taxon>
    </lineage>
</organism>
<dbReference type="RefSeq" id="WP_308479055.1">
    <property type="nucleotide sequence ID" value="NZ_OY726397.1"/>
</dbReference>
<protein>
    <submittedName>
        <fullName evidence="4">Anti-sigma-D factor RsdA</fullName>
    </submittedName>
</protein>
<evidence type="ECO:0000313" key="5">
    <source>
        <dbReference type="Proteomes" id="UP001190465"/>
    </source>
</evidence>
<feature type="compositionally biased region" description="Acidic residues" evidence="1">
    <location>
        <begin position="332"/>
        <end position="341"/>
    </location>
</feature>
<feature type="domain" description="Anti-sigma-D factor RsdA sigma factor binding region" evidence="3">
    <location>
        <begin position="13"/>
        <end position="55"/>
    </location>
</feature>
<dbReference type="InterPro" id="IPR031928">
    <property type="entry name" value="RsdA_SigD-bd"/>
</dbReference>
<feature type="region of interest" description="Disordered" evidence="1">
    <location>
        <begin position="232"/>
        <end position="380"/>
    </location>
</feature>
<keyword evidence="2" id="KW-0472">Membrane</keyword>
<name>A0ABN9NKG2_9MYCO</name>
<dbReference type="PRINTS" id="PR01217">
    <property type="entry name" value="PRICHEXTENSN"/>
</dbReference>
<dbReference type="EMBL" id="OY726397">
    <property type="protein sequence ID" value="CAJ1507974.1"/>
    <property type="molecule type" value="Genomic_DNA"/>
</dbReference>
<evidence type="ECO:0000313" key="4">
    <source>
        <dbReference type="EMBL" id="CAJ1507974.1"/>
    </source>
</evidence>
<feature type="compositionally biased region" description="Low complexity" evidence="1">
    <location>
        <begin position="232"/>
        <end position="286"/>
    </location>
</feature>
<feature type="transmembrane region" description="Helical" evidence="2">
    <location>
        <begin position="89"/>
        <end position="112"/>
    </location>
</feature>
<evidence type="ECO:0000259" key="3">
    <source>
        <dbReference type="Pfam" id="PF16751"/>
    </source>
</evidence>
<keyword evidence="2" id="KW-1133">Transmembrane helix</keyword>
<dbReference type="Gene3D" id="6.10.250.1300">
    <property type="match status" value="1"/>
</dbReference>
<sequence length="380" mass="39213">MPSDFRDSAEPESLAEIAATDQLLDALADQRRVRPADRADAELFALLEDWRDGVRGPSVRRFLTEDEAAAAVREGLAVQTAKPGPRRGLTIVASLAAGVLAIGGFGALVGGAQPGDSMYGLRTALFGESQAVRDDRVTLAAQTQLAEVQQLIERGDWEQAQAKLEQVSTEVQTVDDVENKTDLIQQWNELSVKVGTRDANAALPEIVPGAPSVPPPPGVTLLELPALVAPTTTAPSDETTTVPSETATTSESPPGESSPEPTTEPSAPTTAPSTEPGAQPSAEPTTTPTPEPTTAPPAATTTPTSATATKTSTTVPPSSSLTTTTAPRAAEPADEVEETEAAESAVTSAPTETSASTAEIVTTTTTVQAPLIEAEIPEEG</sequence>
<feature type="compositionally biased region" description="Low complexity" evidence="1">
    <location>
        <begin position="296"/>
        <end position="330"/>
    </location>
</feature>
<evidence type="ECO:0000256" key="1">
    <source>
        <dbReference type="SAM" id="MobiDB-lite"/>
    </source>
</evidence>
<feature type="compositionally biased region" description="Low complexity" evidence="1">
    <location>
        <begin position="342"/>
        <end position="367"/>
    </location>
</feature>
<dbReference type="Proteomes" id="UP001190465">
    <property type="component" value="Chromosome"/>
</dbReference>
<gene>
    <name evidence="4" type="ORF">MU0053_003691</name>
</gene>
<keyword evidence="5" id="KW-1185">Reference proteome</keyword>